<evidence type="ECO:0000313" key="7">
    <source>
        <dbReference type="Proteomes" id="UP000482960"/>
    </source>
</evidence>
<comment type="caution">
    <text evidence="6">The sequence shown here is derived from an EMBL/GenBank/DDBJ whole genome shotgun (WGS) entry which is preliminary data.</text>
</comment>
<dbReference type="Gene3D" id="1.10.260.40">
    <property type="entry name" value="lambda repressor-like DNA-binding domains"/>
    <property type="match status" value="1"/>
</dbReference>
<dbReference type="Gene3D" id="3.40.50.2300">
    <property type="match status" value="2"/>
</dbReference>
<accession>A0A6V8KP56</accession>
<sequence>MTRRSTVYDVARLAGVSIATVSFAFSQPERVRPGTLEAVLRAADELGYAPSASARGLAKGKTGAIGLYSFDYLIQDDVAAAVGAPPPEPDYRSFPLYVDEVQNGVALECRRRGYALMVGGGKSGPATAPIVDVAGRVDGLIAFVAGSLAPGVVDGIARRIPVVELGGTARDDRLRSVAVDNAGGMRRLTEHLLSAHGCRRPVYIGRCDVPDFVDRYRGFAAALGGAGLPVPDPRPSLPGHTDITVESVRACLAAGPLPDAFVCATDQEALVVLDELRRSGLAIPRQVAVTGFDGIVAGRLSRPTLTTVRQPMERIGRTAVGILAAMLDGDARPDPVPELPVELILRDSCGCGVTSI</sequence>
<keyword evidence="7" id="KW-1185">Reference proteome</keyword>
<dbReference type="GO" id="GO:0003700">
    <property type="term" value="F:DNA-binding transcription factor activity"/>
    <property type="evidence" value="ECO:0007669"/>
    <property type="project" value="TreeGrafter"/>
</dbReference>
<evidence type="ECO:0000256" key="1">
    <source>
        <dbReference type="ARBA" id="ARBA00022491"/>
    </source>
</evidence>
<dbReference type="AlphaFoldDB" id="A0A6V8KP56"/>
<dbReference type="InterPro" id="IPR028082">
    <property type="entry name" value="Peripla_BP_I"/>
</dbReference>
<dbReference type="InterPro" id="IPR010982">
    <property type="entry name" value="Lambda_DNA-bd_dom_sf"/>
</dbReference>
<dbReference type="SUPFAM" id="SSF53822">
    <property type="entry name" value="Periplasmic binding protein-like I"/>
    <property type="match status" value="1"/>
</dbReference>
<dbReference type="Proteomes" id="UP000482960">
    <property type="component" value="Unassembled WGS sequence"/>
</dbReference>
<dbReference type="GO" id="GO:0000976">
    <property type="term" value="F:transcription cis-regulatory region binding"/>
    <property type="evidence" value="ECO:0007669"/>
    <property type="project" value="TreeGrafter"/>
</dbReference>
<dbReference type="Pfam" id="PF00356">
    <property type="entry name" value="LacI"/>
    <property type="match status" value="1"/>
</dbReference>
<evidence type="ECO:0000256" key="3">
    <source>
        <dbReference type="ARBA" id="ARBA00023125"/>
    </source>
</evidence>
<dbReference type="PANTHER" id="PTHR30146">
    <property type="entry name" value="LACI-RELATED TRANSCRIPTIONAL REPRESSOR"/>
    <property type="match status" value="1"/>
</dbReference>
<proteinExistence type="predicted"/>
<dbReference type="EMBL" id="BLPG01000001">
    <property type="protein sequence ID" value="GFJ86942.1"/>
    <property type="molecule type" value="Genomic_DNA"/>
</dbReference>
<evidence type="ECO:0000256" key="4">
    <source>
        <dbReference type="ARBA" id="ARBA00023163"/>
    </source>
</evidence>
<evidence type="ECO:0000256" key="2">
    <source>
        <dbReference type="ARBA" id="ARBA00023015"/>
    </source>
</evidence>
<keyword evidence="1" id="KW-0678">Repressor</keyword>
<name>A0A6V8KP56_9ACTN</name>
<keyword evidence="4" id="KW-0804">Transcription</keyword>
<dbReference type="InterPro" id="IPR046335">
    <property type="entry name" value="LacI/GalR-like_sensor"/>
</dbReference>
<dbReference type="CDD" id="cd01392">
    <property type="entry name" value="HTH_LacI"/>
    <property type="match status" value="1"/>
</dbReference>
<keyword evidence="3" id="KW-0238">DNA-binding</keyword>
<gene>
    <name evidence="6" type="primary">cytR</name>
    <name evidence="6" type="ORF">Prum_005840</name>
</gene>
<reference evidence="6 7" key="1">
    <citation type="submission" date="2020-03" db="EMBL/GenBank/DDBJ databases">
        <title>Whole genome shotgun sequence of Phytohabitans rumicis NBRC 108638.</title>
        <authorList>
            <person name="Komaki H."/>
            <person name="Tamura T."/>
        </authorList>
    </citation>
    <scope>NUCLEOTIDE SEQUENCE [LARGE SCALE GENOMIC DNA]</scope>
    <source>
        <strain evidence="6 7">NBRC 108638</strain>
    </source>
</reference>
<evidence type="ECO:0000259" key="5">
    <source>
        <dbReference type="PROSITE" id="PS50932"/>
    </source>
</evidence>
<dbReference type="InterPro" id="IPR000843">
    <property type="entry name" value="HTH_LacI"/>
</dbReference>
<dbReference type="PROSITE" id="PS50932">
    <property type="entry name" value="HTH_LACI_2"/>
    <property type="match status" value="1"/>
</dbReference>
<dbReference type="SUPFAM" id="SSF47413">
    <property type="entry name" value="lambda repressor-like DNA-binding domains"/>
    <property type="match status" value="1"/>
</dbReference>
<dbReference type="CDD" id="cd06267">
    <property type="entry name" value="PBP1_LacI_sugar_binding-like"/>
    <property type="match status" value="1"/>
</dbReference>
<keyword evidence="2" id="KW-0805">Transcription regulation</keyword>
<feature type="domain" description="HTH lacI-type" evidence="5">
    <location>
        <begin position="5"/>
        <end position="59"/>
    </location>
</feature>
<protein>
    <submittedName>
        <fullName evidence="6">LacI family transcriptional regulator</fullName>
    </submittedName>
</protein>
<dbReference type="Pfam" id="PF13377">
    <property type="entry name" value="Peripla_BP_3"/>
    <property type="match status" value="1"/>
</dbReference>
<dbReference type="SMART" id="SM00354">
    <property type="entry name" value="HTH_LACI"/>
    <property type="match status" value="1"/>
</dbReference>
<dbReference type="RefSeq" id="WP_173073676.1">
    <property type="nucleotide sequence ID" value="NZ_BAABJB010000026.1"/>
</dbReference>
<organism evidence="6 7">
    <name type="scientific">Phytohabitans rumicis</name>
    <dbReference type="NCBI Taxonomy" id="1076125"/>
    <lineage>
        <taxon>Bacteria</taxon>
        <taxon>Bacillati</taxon>
        <taxon>Actinomycetota</taxon>
        <taxon>Actinomycetes</taxon>
        <taxon>Micromonosporales</taxon>
        <taxon>Micromonosporaceae</taxon>
    </lineage>
</organism>
<dbReference type="PANTHER" id="PTHR30146:SF148">
    <property type="entry name" value="HTH-TYPE TRANSCRIPTIONAL REPRESSOR PURR-RELATED"/>
    <property type="match status" value="1"/>
</dbReference>
<evidence type="ECO:0000313" key="6">
    <source>
        <dbReference type="EMBL" id="GFJ86942.1"/>
    </source>
</evidence>
<reference evidence="6 7" key="2">
    <citation type="submission" date="2020-03" db="EMBL/GenBank/DDBJ databases">
        <authorList>
            <person name="Ichikawa N."/>
            <person name="Kimura A."/>
            <person name="Kitahashi Y."/>
            <person name="Uohara A."/>
        </authorList>
    </citation>
    <scope>NUCLEOTIDE SEQUENCE [LARGE SCALE GENOMIC DNA]</scope>
    <source>
        <strain evidence="6 7">NBRC 108638</strain>
    </source>
</reference>